<dbReference type="Proteomes" id="UP000239471">
    <property type="component" value="Unassembled WGS sequence"/>
</dbReference>
<protein>
    <submittedName>
        <fullName evidence="1">Alpha-ribazole phosphatase</fullName>
        <ecNumber evidence="1">3.1.3.73</ecNumber>
    </submittedName>
</protein>
<dbReference type="InterPro" id="IPR050275">
    <property type="entry name" value="PGM_Phosphatase"/>
</dbReference>
<dbReference type="Gene3D" id="3.40.50.1240">
    <property type="entry name" value="Phosphoglycerate mutase-like"/>
    <property type="match status" value="1"/>
</dbReference>
<dbReference type="PANTHER" id="PTHR48100:SF59">
    <property type="entry name" value="ADENOSYLCOBALAMIN_ALPHA-RIBAZOLE PHOSPHATASE"/>
    <property type="match status" value="1"/>
</dbReference>
<dbReference type="EMBL" id="PVXQ01000026">
    <property type="protein sequence ID" value="PRR81627.1"/>
    <property type="molecule type" value="Genomic_DNA"/>
</dbReference>
<dbReference type="InterPro" id="IPR029033">
    <property type="entry name" value="His_PPase_superfam"/>
</dbReference>
<gene>
    <name evidence="1" type="primary">cobC</name>
    <name evidence="1" type="ORF">CLVI_23520</name>
</gene>
<dbReference type="SMART" id="SM00855">
    <property type="entry name" value="PGAM"/>
    <property type="match status" value="1"/>
</dbReference>
<sequence>MIKIALIRHSKTNGNLEKRYIGITDESLCKVGIDLIKSKSFPLAKVVYCSPLARCLETSKLIYKDIEPIIYKDLKECNFGLFENKNYKELIGNIHYKKWINSNGTLNFPNGESSEEFKDRCVNAFDKIINDILQKDVKSSAMIVHGGTIMAILDRYSLPHEDFYHWQVNNCEGFVIEIDEILWIKGDKRTTISEVI</sequence>
<reference evidence="1 2" key="1">
    <citation type="submission" date="2018-03" db="EMBL/GenBank/DDBJ databases">
        <title>Genome sequence of Clostridium vincentii DSM 10228.</title>
        <authorList>
            <person name="Poehlein A."/>
            <person name="Daniel R."/>
        </authorList>
    </citation>
    <scope>NUCLEOTIDE SEQUENCE [LARGE SCALE GENOMIC DNA]</scope>
    <source>
        <strain evidence="1 2">DSM 10228</strain>
    </source>
</reference>
<evidence type="ECO:0000313" key="2">
    <source>
        <dbReference type="Proteomes" id="UP000239471"/>
    </source>
</evidence>
<accession>A0A2T0BCT9</accession>
<organism evidence="1 2">
    <name type="scientific">Clostridium vincentii</name>
    <dbReference type="NCBI Taxonomy" id="52704"/>
    <lineage>
        <taxon>Bacteria</taxon>
        <taxon>Bacillati</taxon>
        <taxon>Bacillota</taxon>
        <taxon>Clostridia</taxon>
        <taxon>Eubacteriales</taxon>
        <taxon>Clostridiaceae</taxon>
        <taxon>Clostridium</taxon>
    </lineage>
</organism>
<name>A0A2T0BCT9_9CLOT</name>
<comment type="caution">
    <text evidence="1">The sequence shown here is derived from an EMBL/GenBank/DDBJ whole genome shotgun (WGS) entry which is preliminary data.</text>
</comment>
<dbReference type="AlphaFoldDB" id="A0A2T0BCT9"/>
<dbReference type="InterPro" id="IPR013078">
    <property type="entry name" value="His_Pase_superF_clade-1"/>
</dbReference>
<dbReference type="SUPFAM" id="SSF53254">
    <property type="entry name" value="Phosphoglycerate mutase-like"/>
    <property type="match status" value="1"/>
</dbReference>
<dbReference type="EC" id="3.1.3.73" evidence="1"/>
<dbReference type="CDD" id="cd07067">
    <property type="entry name" value="HP_PGM_like"/>
    <property type="match status" value="1"/>
</dbReference>
<dbReference type="GO" id="GO:0005737">
    <property type="term" value="C:cytoplasm"/>
    <property type="evidence" value="ECO:0007669"/>
    <property type="project" value="TreeGrafter"/>
</dbReference>
<dbReference type="PANTHER" id="PTHR48100">
    <property type="entry name" value="BROAD-SPECIFICITY PHOSPHATASE YOR283W-RELATED"/>
    <property type="match status" value="1"/>
</dbReference>
<proteinExistence type="predicted"/>
<dbReference type="OrthoDB" id="9783269at2"/>
<dbReference type="GO" id="GO:0043755">
    <property type="term" value="F:alpha-ribazole phosphatase activity"/>
    <property type="evidence" value="ECO:0007669"/>
    <property type="project" value="UniProtKB-EC"/>
</dbReference>
<keyword evidence="1" id="KW-0378">Hydrolase</keyword>
<keyword evidence="2" id="KW-1185">Reference proteome</keyword>
<dbReference type="Pfam" id="PF00300">
    <property type="entry name" value="His_Phos_1"/>
    <property type="match status" value="1"/>
</dbReference>
<dbReference type="RefSeq" id="WP_106060293.1">
    <property type="nucleotide sequence ID" value="NZ_PVXQ01000026.1"/>
</dbReference>
<evidence type="ECO:0000313" key="1">
    <source>
        <dbReference type="EMBL" id="PRR81627.1"/>
    </source>
</evidence>